<dbReference type="PROSITE" id="PS51257">
    <property type="entry name" value="PROKAR_LIPOPROTEIN"/>
    <property type="match status" value="1"/>
</dbReference>
<feature type="chain" id="PRO_5047528949" description="Lipoprotein" evidence="1">
    <location>
        <begin position="21"/>
        <end position="100"/>
    </location>
</feature>
<comment type="caution">
    <text evidence="2">The sequence shown here is derived from an EMBL/GenBank/DDBJ whole genome shotgun (WGS) entry which is preliminary data.</text>
</comment>
<dbReference type="Proteomes" id="UP001203687">
    <property type="component" value="Unassembled WGS sequence"/>
</dbReference>
<reference evidence="2" key="1">
    <citation type="submission" date="2022-04" db="EMBL/GenBank/DDBJ databases">
        <authorList>
            <person name="Ren T."/>
        </authorList>
    </citation>
    <scope>NUCLEOTIDE SEQUENCE</scope>
    <source>
        <strain evidence="2">F63249</strain>
    </source>
</reference>
<keyword evidence="3" id="KW-1185">Reference proteome</keyword>
<name>A0ABT0HCP7_9FLAO</name>
<protein>
    <recommendedName>
        <fullName evidence="4">Lipoprotein</fullName>
    </recommendedName>
</protein>
<feature type="signal peptide" evidence="1">
    <location>
        <begin position="1"/>
        <end position="20"/>
    </location>
</feature>
<dbReference type="RefSeq" id="WP_204347049.1">
    <property type="nucleotide sequence ID" value="NZ_JACNMJ010000010.1"/>
</dbReference>
<evidence type="ECO:0000313" key="2">
    <source>
        <dbReference type="EMBL" id="MCK8482126.1"/>
    </source>
</evidence>
<evidence type="ECO:0000313" key="3">
    <source>
        <dbReference type="Proteomes" id="UP001203687"/>
    </source>
</evidence>
<sequence length="100" mass="10531">MKKLMISMCCLALLSTSCGSDDDGDDGLSCSEATQNTVTALTNFTNSESEPGSYEDLCNAYKLALQQQKEACGDSSGTIQSIIDGLGDCVDDVSTNEENN</sequence>
<keyword evidence="1" id="KW-0732">Signal</keyword>
<gene>
    <name evidence="2" type="ORF">MUY34_15945</name>
</gene>
<organism evidence="2 3">
    <name type="scientific">Psychroserpens algicola</name>
    <dbReference type="NCBI Taxonomy" id="1719034"/>
    <lineage>
        <taxon>Bacteria</taxon>
        <taxon>Pseudomonadati</taxon>
        <taxon>Bacteroidota</taxon>
        <taxon>Flavobacteriia</taxon>
        <taxon>Flavobacteriales</taxon>
        <taxon>Flavobacteriaceae</taxon>
        <taxon>Psychroserpens</taxon>
    </lineage>
</organism>
<evidence type="ECO:0008006" key="4">
    <source>
        <dbReference type="Google" id="ProtNLM"/>
    </source>
</evidence>
<accession>A0ABT0HCP7</accession>
<dbReference type="EMBL" id="JALPQF010000021">
    <property type="protein sequence ID" value="MCK8482126.1"/>
    <property type="molecule type" value="Genomic_DNA"/>
</dbReference>
<proteinExistence type="predicted"/>
<evidence type="ECO:0000256" key="1">
    <source>
        <dbReference type="SAM" id="SignalP"/>
    </source>
</evidence>